<comment type="caution">
    <text evidence="1">The sequence shown here is derived from an EMBL/GenBank/DDBJ whole genome shotgun (WGS) entry which is preliminary data.</text>
</comment>
<name>A0A2G8TB38_9BURK</name>
<keyword evidence="2" id="KW-1185">Reference proteome</keyword>
<dbReference type="OrthoDB" id="9775208at2"/>
<protein>
    <recommendedName>
        <fullName evidence="3">Glycosyl transferase family 1 domain-containing protein</fullName>
    </recommendedName>
</protein>
<dbReference type="Proteomes" id="UP000230390">
    <property type="component" value="Unassembled WGS sequence"/>
</dbReference>
<evidence type="ECO:0000313" key="2">
    <source>
        <dbReference type="Proteomes" id="UP000230390"/>
    </source>
</evidence>
<dbReference type="Gene3D" id="3.40.50.2000">
    <property type="entry name" value="Glycogen Phosphorylase B"/>
    <property type="match status" value="2"/>
</dbReference>
<dbReference type="RefSeq" id="WP_099791406.1">
    <property type="nucleotide sequence ID" value="NZ_JBHLYV010000018.1"/>
</dbReference>
<proteinExistence type="predicted"/>
<dbReference type="InterPro" id="IPR050194">
    <property type="entry name" value="Glycosyltransferase_grp1"/>
</dbReference>
<dbReference type="PANTHER" id="PTHR45947:SF3">
    <property type="entry name" value="SULFOQUINOVOSYL TRANSFERASE SQD2"/>
    <property type="match status" value="1"/>
</dbReference>
<evidence type="ECO:0000313" key="1">
    <source>
        <dbReference type="EMBL" id="PIL43276.1"/>
    </source>
</evidence>
<sequence>MKLLMVTAAYPYGHGESFVKAELEHVSAFFDEVEVVPCSFTPASAPRPMAQPVNLDYANKRWGLFRKFHLVSSLAVALWKYNWVHDVLHIAGRDHKFINLKELVRCLYRARLFELFLKGQVARHQKDFDMVYFYWIVPEIMGAIGYRKESGSRMRIVSRAHGGDLYEDRRAGGYVGLQDGIATGVDDVFCISAHGKEFLAHKYPAMQGKFHLARLGVRDPGYLNRQPAGGALSIVSCSFVVAGKRLQLIADAIAWLLERDAGLAIRWTHVGDGELYDQLRAYVERSLHGRATVVFKGYLTQDELAELYRNEQFDVVVNVSDCEGIPVSLMEASAVSIPMVATDVGGTSEIVNAGNGVLIAADADIATIAAAILRFRDRAAALSCRHSARSQWEENFNARANYNAFGRRLLQLLEPRP</sequence>
<accession>A0A2G8TB38</accession>
<reference evidence="1 2" key="1">
    <citation type="submission" date="2017-10" db="EMBL/GenBank/DDBJ databases">
        <title>Massilia psychrophilum sp. nov., a novel purple-pigmented bacterium isolated from Tianshan glacier, Xinjiang Municipality, China.</title>
        <authorList>
            <person name="Wang H."/>
        </authorList>
    </citation>
    <scope>NUCLEOTIDE SEQUENCE [LARGE SCALE GENOMIC DNA]</scope>
    <source>
        <strain evidence="1 2">JCM 30074</strain>
    </source>
</reference>
<dbReference type="EMBL" id="PDOC01000015">
    <property type="protein sequence ID" value="PIL43276.1"/>
    <property type="molecule type" value="Genomic_DNA"/>
</dbReference>
<dbReference type="AlphaFoldDB" id="A0A2G8TB38"/>
<dbReference type="GO" id="GO:0016757">
    <property type="term" value="F:glycosyltransferase activity"/>
    <property type="evidence" value="ECO:0007669"/>
    <property type="project" value="TreeGrafter"/>
</dbReference>
<gene>
    <name evidence="1" type="ORF">CR105_19885</name>
</gene>
<evidence type="ECO:0008006" key="3">
    <source>
        <dbReference type="Google" id="ProtNLM"/>
    </source>
</evidence>
<dbReference type="Pfam" id="PF13692">
    <property type="entry name" value="Glyco_trans_1_4"/>
    <property type="match status" value="1"/>
</dbReference>
<organism evidence="1 2">
    <name type="scientific">Massilia eurypsychrophila</name>
    <dbReference type="NCBI Taxonomy" id="1485217"/>
    <lineage>
        <taxon>Bacteria</taxon>
        <taxon>Pseudomonadati</taxon>
        <taxon>Pseudomonadota</taxon>
        <taxon>Betaproteobacteria</taxon>
        <taxon>Burkholderiales</taxon>
        <taxon>Oxalobacteraceae</taxon>
        <taxon>Telluria group</taxon>
        <taxon>Massilia</taxon>
    </lineage>
</organism>
<dbReference type="SUPFAM" id="SSF53756">
    <property type="entry name" value="UDP-Glycosyltransferase/glycogen phosphorylase"/>
    <property type="match status" value="1"/>
</dbReference>
<dbReference type="PANTHER" id="PTHR45947">
    <property type="entry name" value="SULFOQUINOVOSYL TRANSFERASE SQD2"/>
    <property type="match status" value="1"/>
</dbReference>